<feature type="region of interest" description="Disordered" evidence="1">
    <location>
        <begin position="184"/>
        <end position="212"/>
    </location>
</feature>
<name>A0A8H5M0V0_9AGAR</name>
<feature type="compositionally biased region" description="Low complexity" evidence="1">
    <location>
        <begin position="34"/>
        <end position="44"/>
    </location>
</feature>
<feature type="compositionally biased region" description="Polar residues" evidence="1">
    <location>
        <begin position="184"/>
        <end position="198"/>
    </location>
</feature>
<comment type="caution">
    <text evidence="2">The sequence shown here is derived from an EMBL/GenBank/DDBJ whole genome shotgun (WGS) entry which is preliminary data.</text>
</comment>
<reference evidence="2 3" key="1">
    <citation type="journal article" date="2020" name="ISME J.">
        <title>Uncovering the hidden diversity of litter-decomposition mechanisms in mushroom-forming fungi.</title>
        <authorList>
            <person name="Floudas D."/>
            <person name="Bentzer J."/>
            <person name="Ahren D."/>
            <person name="Johansson T."/>
            <person name="Persson P."/>
            <person name="Tunlid A."/>
        </authorList>
    </citation>
    <scope>NUCLEOTIDE SEQUENCE [LARGE SCALE GENOMIC DNA]</scope>
    <source>
        <strain evidence="2 3">CBS 661.87</strain>
    </source>
</reference>
<evidence type="ECO:0000256" key="1">
    <source>
        <dbReference type="SAM" id="MobiDB-lite"/>
    </source>
</evidence>
<feature type="compositionally biased region" description="Polar residues" evidence="1">
    <location>
        <begin position="308"/>
        <end position="330"/>
    </location>
</feature>
<dbReference type="OrthoDB" id="3063427at2759"/>
<dbReference type="EMBL" id="JAACJP010000028">
    <property type="protein sequence ID" value="KAF5376494.1"/>
    <property type="molecule type" value="Genomic_DNA"/>
</dbReference>
<gene>
    <name evidence="2" type="ORF">D9615_008667</name>
</gene>
<feature type="region of interest" description="Disordered" evidence="1">
    <location>
        <begin position="1"/>
        <end position="169"/>
    </location>
</feature>
<feature type="compositionally biased region" description="Polar residues" evidence="1">
    <location>
        <begin position="45"/>
        <end position="71"/>
    </location>
</feature>
<sequence>MLPSQGRATTGDPKPTADRNPRPRPTSSTVPHPQASFASSQSQFTDNVNSTNPWFLPPSTNVVSQSGSSKTVHPAAPSSVTASSLMIGPTSTFYDPEALAQGQGQGDSQSQYQQWIDASYGGQHQQHQHQQQSMHQQPTHHQQRVAAYQPPQQQQAYQQDPQQVARVSNQYSYSQNQYAQATHYTDSSAGMTTQTNVGGRTAHPSDNAYHIQPTSDSYAGYYSHANTGVGTNTSDPNTNHPVPYATASETLYHQQQQLQHQIQPQSAQSHGQSDHHSHSHSQSRPQSQTQIQHHTTPPGAASYASELLSISSQSNPHSTKSSSLSPASNSWTDEVYPSANLNNNVNANINRADVSSVSKPMAKMPTSSSTSKHLGSKPRKHAQPQPGTSPTAARTASPADSAPKASAKRKRPNPGAPMPQKLYRIQDDESPSGSDAEDGYDGGLTFGGGISVGMGGLGVENSLGPRTGRL</sequence>
<organism evidence="2 3">
    <name type="scientific">Tricholomella constricta</name>
    <dbReference type="NCBI Taxonomy" id="117010"/>
    <lineage>
        <taxon>Eukaryota</taxon>
        <taxon>Fungi</taxon>
        <taxon>Dikarya</taxon>
        <taxon>Basidiomycota</taxon>
        <taxon>Agaricomycotina</taxon>
        <taxon>Agaricomycetes</taxon>
        <taxon>Agaricomycetidae</taxon>
        <taxon>Agaricales</taxon>
        <taxon>Tricholomatineae</taxon>
        <taxon>Lyophyllaceae</taxon>
        <taxon>Tricholomella</taxon>
    </lineage>
</organism>
<dbReference type="Proteomes" id="UP000565441">
    <property type="component" value="Unassembled WGS sequence"/>
</dbReference>
<feature type="compositionally biased region" description="Low complexity" evidence="1">
    <location>
        <begin position="280"/>
        <end position="290"/>
    </location>
</feature>
<evidence type="ECO:0000313" key="2">
    <source>
        <dbReference type="EMBL" id="KAF5376494.1"/>
    </source>
</evidence>
<feature type="compositionally biased region" description="Low complexity" evidence="1">
    <location>
        <begin position="388"/>
        <end position="405"/>
    </location>
</feature>
<accession>A0A8H5M0V0</accession>
<feature type="region of interest" description="Disordered" evidence="1">
    <location>
        <begin position="252"/>
        <end position="330"/>
    </location>
</feature>
<feature type="compositionally biased region" description="Gly residues" evidence="1">
    <location>
        <begin position="441"/>
        <end position="458"/>
    </location>
</feature>
<evidence type="ECO:0000313" key="3">
    <source>
        <dbReference type="Proteomes" id="UP000565441"/>
    </source>
</evidence>
<proteinExistence type="predicted"/>
<feature type="compositionally biased region" description="Low complexity" evidence="1">
    <location>
        <begin position="123"/>
        <end position="169"/>
    </location>
</feature>
<feature type="region of interest" description="Disordered" evidence="1">
    <location>
        <begin position="355"/>
        <end position="470"/>
    </location>
</feature>
<feature type="compositionally biased region" description="Low complexity" evidence="1">
    <location>
        <begin position="254"/>
        <end position="271"/>
    </location>
</feature>
<protein>
    <submittedName>
        <fullName evidence="2">Uncharacterized protein</fullName>
    </submittedName>
</protein>
<dbReference type="AlphaFoldDB" id="A0A8H5M0V0"/>
<feature type="compositionally biased region" description="Polar residues" evidence="1">
    <location>
        <begin position="78"/>
        <end position="93"/>
    </location>
</feature>
<keyword evidence="3" id="KW-1185">Reference proteome</keyword>